<sequence length="138" mass="15559">VWRWICQIAVAPYSYDWIDNLGRHSPTELTPGADTVHVGQRIQIFDVVSVVPGVQWTGRTRGGPRRLFGDVCLTYAAEPHPAGSRLVCRIAYPEPRGLGLRSRALEWGDLVMMRKQLLNLRALAERDAQRTRNSPRIG</sequence>
<feature type="non-terminal residue" evidence="1">
    <location>
        <position position="1"/>
    </location>
</feature>
<evidence type="ECO:0008006" key="3">
    <source>
        <dbReference type="Google" id="ProtNLM"/>
    </source>
</evidence>
<dbReference type="EMBL" id="JAUZMZ010000348">
    <property type="protein sequence ID" value="MEE2035513.1"/>
    <property type="molecule type" value="Genomic_DNA"/>
</dbReference>
<organism evidence="1 2">
    <name type="scientific">Rhodococcus chondri</name>
    <dbReference type="NCBI Taxonomy" id="3065941"/>
    <lineage>
        <taxon>Bacteria</taxon>
        <taxon>Bacillati</taxon>
        <taxon>Actinomycetota</taxon>
        <taxon>Actinomycetes</taxon>
        <taxon>Mycobacteriales</taxon>
        <taxon>Nocardiaceae</taxon>
        <taxon>Rhodococcus</taxon>
    </lineage>
</organism>
<evidence type="ECO:0000313" key="1">
    <source>
        <dbReference type="EMBL" id="MEE2035513.1"/>
    </source>
</evidence>
<gene>
    <name evidence="1" type="ORF">Q8814_26010</name>
</gene>
<dbReference type="Proteomes" id="UP001331936">
    <property type="component" value="Unassembled WGS sequence"/>
</dbReference>
<protein>
    <recommendedName>
        <fullName evidence="3">Polyketide cyclase</fullName>
    </recommendedName>
</protein>
<reference evidence="1 2" key="1">
    <citation type="submission" date="2023-08" db="EMBL/GenBank/DDBJ databases">
        <authorList>
            <person name="Girao M."/>
            <person name="Carvalho M.F."/>
        </authorList>
    </citation>
    <scope>NUCLEOTIDE SEQUENCE [LARGE SCALE GENOMIC DNA]</scope>
    <source>
        <strain evidence="1 2">CC-R104</strain>
    </source>
</reference>
<name>A0ABU7JZT3_9NOCA</name>
<accession>A0ABU7JZT3</accession>
<proteinExistence type="predicted"/>
<comment type="caution">
    <text evidence="1">The sequence shown here is derived from an EMBL/GenBank/DDBJ whole genome shotgun (WGS) entry which is preliminary data.</text>
</comment>
<evidence type="ECO:0000313" key="2">
    <source>
        <dbReference type="Proteomes" id="UP001331936"/>
    </source>
</evidence>
<keyword evidence="2" id="KW-1185">Reference proteome</keyword>